<organism evidence="4 5">
    <name type="scientific">Phenylobacterium hankyongense</name>
    <dbReference type="NCBI Taxonomy" id="1813876"/>
    <lineage>
        <taxon>Bacteria</taxon>
        <taxon>Pseudomonadati</taxon>
        <taxon>Pseudomonadota</taxon>
        <taxon>Alphaproteobacteria</taxon>
        <taxon>Caulobacterales</taxon>
        <taxon>Caulobacteraceae</taxon>
        <taxon>Phenylobacterium</taxon>
    </lineage>
</organism>
<dbReference type="PIRSF" id="PIRSF016516">
    <property type="entry name" value="Allantoicase"/>
    <property type="match status" value="1"/>
</dbReference>
<dbReference type="GO" id="GO:0004037">
    <property type="term" value="F:allantoicase activity"/>
    <property type="evidence" value="ECO:0007669"/>
    <property type="project" value="UniProtKB-UniRule"/>
</dbReference>
<dbReference type="AlphaFoldDB" id="A0A328B2D8"/>
<dbReference type="Pfam" id="PF03561">
    <property type="entry name" value="Allantoicase"/>
    <property type="match status" value="2"/>
</dbReference>
<keyword evidence="2" id="KW-0659">Purine metabolism</keyword>
<dbReference type="SUPFAM" id="SSF49785">
    <property type="entry name" value="Galactose-binding domain-like"/>
    <property type="match status" value="2"/>
</dbReference>
<sequence length="333" mass="36609">MAPLFDDLRRQHVDLAQPRLGSKVVYATDDFFADKARLIAPAEPVFIPGKYDANGKWMDGWESRRKRVPGHDWCVVRLGVPGVVAGFEIDTRHFTGNYPPGAALEVCRSGETAPGDDAGWIKVTPRLDLKGDDRVYVPIEHPEPVTHVRLHIFPDGGVARLRVWGRVVPDFSKLGVDEVIDLLALANGGRGIIANDEHYGRVENLTAPGRGVHMGDGWETRRRREPGHDWAILELGAAGLIEAVTVDTAHFKGNYPNRCSIQATAAAQGSPQEVAEQAQNWPVLLPEVKLSGDHVHVFRDELASLGPVKFVRLNIYPDGGVSRLRLMGRLADA</sequence>
<name>A0A328B2D8_9CAUL</name>
<comment type="caution">
    <text evidence="4">The sequence shown here is derived from an EMBL/GenBank/DDBJ whole genome shotgun (WGS) entry which is preliminary data.</text>
</comment>
<evidence type="ECO:0000259" key="3">
    <source>
        <dbReference type="Pfam" id="PF03561"/>
    </source>
</evidence>
<dbReference type="Proteomes" id="UP000249842">
    <property type="component" value="Unassembled WGS sequence"/>
</dbReference>
<dbReference type="Gene3D" id="2.60.120.260">
    <property type="entry name" value="Galactose-binding domain-like"/>
    <property type="match status" value="2"/>
</dbReference>
<proteinExistence type="inferred from homology"/>
<keyword evidence="5" id="KW-1185">Reference proteome</keyword>
<comment type="pathway">
    <text evidence="2">Nitrogen metabolism; (S)-allantoin degradation; (S)-ureidoglycolate from allantoate (aminidohydrolase route): step 1/1.</text>
</comment>
<evidence type="ECO:0000256" key="1">
    <source>
        <dbReference type="ARBA" id="ARBA00009242"/>
    </source>
</evidence>
<feature type="domain" description="Allantoicase" evidence="3">
    <location>
        <begin position="21"/>
        <end position="167"/>
    </location>
</feature>
<keyword evidence="2 4" id="KW-0378">Hydrolase</keyword>
<evidence type="ECO:0000256" key="2">
    <source>
        <dbReference type="HAMAP-Rule" id="MF_00813"/>
    </source>
</evidence>
<gene>
    <name evidence="2 4" type="primary">alc</name>
    <name evidence="4" type="ORF">DJ021_13125</name>
</gene>
<reference evidence="5" key="1">
    <citation type="submission" date="2018-05" db="EMBL/GenBank/DDBJ databases">
        <authorList>
            <person name="Li X."/>
        </authorList>
    </citation>
    <scope>NUCLEOTIDE SEQUENCE [LARGE SCALE GENOMIC DNA]</scope>
    <source>
        <strain evidence="5">HKS-05</strain>
    </source>
</reference>
<dbReference type="InterPro" id="IPR005164">
    <property type="entry name" value="Allantoicase"/>
</dbReference>
<dbReference type="HAMAP" id="MF_00813">
    <property type="entry name" value="Allantoicase"/>
    <property type="match status" value="1"/>
</dbReference>
<dbReference type="PANTHER" id="PTHR12045:SF3">
    <property type="entry name" value="INACTIVE ALLANTOICASE-RELATED"/>
    <property type="match status" value="1"/>
</dbReference>
<evidence type="ECO:0000313" key="5">
    <source>
        <dbReference type="Proteomes" id="UP000249842"/>
    </source>
</evidence>
<dbReference type="EC" id="3.5.3.4" evidence="2"/>
<dbReference type="GO" id="GO:0006144">
    <property type="term" value="P:purine nucleobase metabolic process"/>
    <property type="evidence" value="ECO:0007669"/>
    <property type="project" value="UniProtKB-KW"/>
</dbReference>
<evidence type="ECO:0000313" key="4">
    <source>
        <dbReference type="EMBL" id="RAK60685.1"/>
    </source>
</evidence>
<dbReference type="InterPro" id="IPR008979">
    <property type="entry name" value="Galactose-bd-like_sf"/>
</dbReference>
<protein>
    <recommendedName>
        <fullName evidence="2">Probable allantoicase</fullName>
        <ecNumber evidence="2">3.5.3.4</ecNumber>
    </recommendedName>
    <alternativeName>
        <fullName evidence="2">Allantoate amidinohydrolase</fullName>
    </alternativeName>
</protein>
<accession>A0A328B2D8</accession>
<dbReference type="NCBIfam" id="TIGR02961">
    <property type="entry name" value="allantoicase"/>
    <property type="match status" value="1"/>
</dbReference>
<dbReference type="UniPathway" id="UPA00395">
    <property type="reaction ID" value="UER00654"/>
</dbReference>
<dbReference type="EMBL" id="QFYP01000001">
    <property type="protein sequence ID" value="RAK60685.1"/>
    <property type="molecule type" value="Genomic_DNA"/>
</dbReference>
<dbReference type="OrthoDB" id="2078334at2"/>
<comment type="catalytic activity">
    <reaction evidence="2">
        <text>allantoate + H2O = (S)-ureidoglycolate + urea</text>
        <dbReference type="Rhea" id="RHEA:11016"/>
        <dbReference type="ChEBI" id="CHEBI:15377"/>
        <dbReference type="ChEBI" id="CHEBI:16199"/>
        <dbReference type="ChEBI" id="CHEBI:17536"/>
        <dbReference type="ChEBI" id="CHEBI:57296"/>
        <dbReference type="EC" id="3.5.3.4"/>
    </reaction>
</comment>
<dbReference type="PANTHER" id="PTHR12045">
    <property type="entry name" value="ALLANTOICASE"/>
    <property type="match status" value="1"/>
</dbReference>
<dbReference type="InterPro" id="IPR015908">
    <property type="entry name" value="Allantoicase_dom"/>
</dbReference>
<dbReference type="GO" id="GO:0000256">
    <property type="term" value="P:allantoin catabolic process"/>
    <property type="evidence" value="ECO:0007669"/>
    <property type="project" value="UniProtKB-UniRule"/>
</dbReference>
<feature type="domain" description="Allantoicase" evidence="3">
    <location>
        <begin position="188"/>
        <end position="330"/>
    </location>
</feature>
<comment type="similarity">
    <text evidence="1 2">Belongs to the allantoicase family.</text>
</comment>